<reference evidence="2" key="2">
    <citation type="submission" date="2024-01" db="EMBL/GenBank/DDBJ databases">
        <title>Roseobacter fucihabitans sp. nov., isolated from the brown alga Fucus spiralis.</title>
        <authorList>
            <person name="Hahnke S."/>
            <person name="Berger M."/>
            <person name="Schlingloff A."/>
            <person name="Athale I."/>
            <person name="Neumann-Schaal M."/>
            <person name="Adenaya A."/>
            <person name="Poehlein A."/>
            <person name="Daniel R."/>
            <person name="Pertersen J."/>
            <person name="Brinkhoff T."/>
        </authorList>
    </citation>
    <scope>NUCLEOTIDE SEQUENCE [LARGE SCALE GENOMIC DNA]</scope>
    <source>
        <strain evidence="2">B14</strain>
    </source>
</reference>
<dbReference type="EMBL" id="CP143423">
    <property type="protein sequence ID" value="WVX48881.1"/>
    <property type="molecule type" value="Genomic_DNA"/>
</dbReference>
<sequence>MQSVSIDQYAWTNEMVNRNAVMPVPSDLSERILTLNLALGEDRTITLRSCEVLGRGFRNRVSFQERSDIDAILVARLAHSVRKCLLSLTDGKQVLAMPEFLVELPGLVLSGVHVLVMELKDGVRNAIFRVKEFMGSLNNAFHQDIGFQEPYSDHAERLATNVLADICMPLLNMCREMEFSQIDTRDHLPTGFAERAREFEFQTELLKRFIYNAGTGHAQATQVYLEPEYQSQPLKIAPS</sequence>
<evidence type="ECO:0000313" key="2">
    <source>
        <dbReference type="Proteomes" id="UP001318682"/>
    </source>
</evidence>
<gene>
    <name evidence="1" type="ORF">ROLI_019640</name>
</gene>
<protein>
    <submittedName>
        <fullName evidence="1">Uncharacterized protein</fullName>
    </submittedName>
</protein>
<accession>A0ABZ2BU95</accession>
<dbReference type="Proteomes" id="UP001318682">
    <property type="component" value="Chromosome"/>
</dbReference>
<name>A0ABZ2BU95_9RHOB</name>
<reference evidence="1 2" key="1">
    <citation type="submission" date="2015-07" db="EMBL/GenBank/DDBJ databases">
        <authorList>
            <person name="Voget S."/>
            <person name="Dogs M."/>
            <person name="Brinkhoff T.H."/>
            <person name="Daniel R."/>
        </authorList>
    </citation>
    <scope>NUCLEOTIDE SEQUENCE [LARGE SCALE GENOMIC DNA]</scope>
    <source>
        <strain evidence="1 2">B14</strain>
    </source>
</reference>
<dbReference type="RefSeq" id="WP_262386526.1">
    <property type="nucleotide sequence ID" value="NZ_CP143423.1"/>
</dbReference>
<proteinExistence type="predicted"/>
<evidence type="ECO:0000313" key="1">
    <source>
        <dbReference type="EMBL" id="WVX48881.1"/>
    </source>
</evidence>
<organism evidence="1 2">
    <name type="scientific">Roseobacter fucihabitans</name>
    <dbReference type="NCBI Taxonomy" id="1537242"/>
    <lineage>
        <taxon>Bacteria</taxon>
        <taxon>Pseudomonadati</taxon>
        <taxon>Pseudomonadota</taxon>
        <taxon>Alphaproteobacteria</taxon>
        <taxon>Rhodobacterales</taxon>
        <taxon>Roseobacteraceae</taxon>
        <taxon>Roseobacter</taxon>
    </lineage>
</organism>
<keyword evidence="2" id="KW-1185">Reference proteome</keyword>